<dbReference type="GO" id="GO:0034023">
    <property type="term" value="F:5-(carboxyamino)imidazole ribonucleotide mutase activity"/>
    <property type="evidence" value="ECO:0007669"/>
    <property type="project" value="UniProtKB-UniRule"/>
</dbReference>
<dbReference type="GeneID" id="94684907"/>
<dbReference type="Gene3D" id="3.40.50.1970">
    <property type="match status" value="1"/>
</dbReference>
<keyword evidence="2 3" id="KW-0413">Isomerase</keyword>
<comment type="function">
    <text evidence="3 4">Catalyzes the conversion of N5-carboxyaminoimidazole ribonucleotide (N5-CAIR) to 4-carboxy-5-aminoimidazole ribonucleotide (CAIR).</text>
</comment>
<dbReference type="InterPro" id="IPR024694">
    <property type="entry name" value="PurE_prokaryotes"/>
</dbReference>
<sequence length="163" mass="16912">MTVPVAVVMGSQSDWDTMKEACDALSQFAVGWKAQVVSAHRTPERLFEFSRNAADEGYRIIIAGAGGAAHLPGMIASMTPLPVLGVPVQSRALSGLDSLLSIVQMPKGVAVGTLAIGTAGAYNAGLLAAQMLGSHDDALRQRIAEWKAARADEVLANADLGQG</sequence>
<dbReference type="PIRSF" id="PIRSF001338">
    <property type="entry name" value="AIR_carboxylase"/>
    <property type="match status" value="1"/>
</dbReference>
<proteinExistence type="inferred from homology"/>
<gene>
    <name evidence="3 7" type="primary">purE</name>
    <name evidence="7" type="ORF">LZG35_21690</name>
</gene>
<dbReference type="EMBL" id="JAJVKT010000048">
    <property type="protein sequence ID" value="MCE7511256.1"/>
    <property type="molecule type" value="Genomic_DNA"/>
</dbReference>
<dbReference type="EC" id="5.4.99.18" evidence="3 4"/>
<keyword evidence="1 3" id="KW-0658">Purine biosynthesis</keyword>
<dbReference type="GO" id="GO:0016829">
    <property type="term" value="F:lyase activity"/>
    <property type="evidence" value="ECO:0007669"/>
    <property type="project" value="UniProtKB-KW"/>
</dbReference>
<dbReference type="SUPFAM" id="SSF52255">
    <property type="entry name" value="N5-CAIR mutase (phosphoribosylaminoimidazole carboxylase, PurE)"/>
    <property type="match status" value="1"/>
</dbReference>
<dbReference type="PANTHER" id="PTHR23046:SF2">
    <property type="entry name" value="PHOSPHORIBOSYLAMINOIMIDAZOLE CARBOXYLASE"/>
    <property type="match status" value="1"/>
</dbReference>
<comment type="catalytic activity">
    <reaction evidence="3 4">
        <text>5-carboxyamino-1-(5-phospho-D-ribosyl)imidazole + H(+) = 5-amino-1-(5-phospho-D-ribosyl)imidazole-4-carboxylate</text>
        <dbReference type="Rhea" id="RHEA:13193"/>
        <dbReference type="ChEBI" id="CHEBI:15378"/>
        <dbReference type="ChEBI" id="CHEBI:58730"/>
        <dbReference type="ChEBI" id="CHEBI:77657"/>
        <dbReference type="EC" id="5.4.99.18"/>
    </reaction>
</comment>
<keyword evidence="7" id="KW-0456">Lyase</keyword>
<feature type="domain" description="PurE" evidence="6">
    <location>
        <begin position="3"/>
        <end position="154"/>
    </location>
</feature>
<feature type="binding site" evidence="3 5">
    <location>
        <position position="41"/>
    </location>
    <ligand>
        <name>substrate</name>
    </ligand>
</feature>
<comment type="caution">
    <text evidence="7">The sequence shown here is derived from an EMBL/GenBank/DDBJ whole genome shotgun (WGS) entry which is preliminary data.</text>
</comment>
<keyword evidence="8" id="KW-1185">Reference proteome</keyword>
<evidence type="ECO:0000256" key="5">
    <source>
        <dbReference type="PIRSR" id="PIRSR001338-1"/>
    </source>
</evidence>
<dbReference type="Proteomes" id="UP001107961">
    <property type="component" value="Unassembled WGS sequence"/>
</dbReference>
<dbReference type="HAMAP" id="MF_01929">
    <property type="entry name" value="PurE_classI"/>
    <property type="match status" value="1"/>
</dbReference>
<dbReference type="KEGG" id="axe:P40_00770"/>
<name>A0A9Q3W8L7_9GAMM</name>
<reference evidence="7" key="1">
    <citation type="submission" date="2022-01" db="EMBL/GenBank/DDBJ databases">
        <authorList>
            <person name="Karlyshev A.V."/>
            <person name="Jaspars M."/>
        </authorList>
    </citation>
    <scope>NUCLEOTIDE SEQUENCE</scope>
    <source>
        <strain evidence="7">AGSA3-2</strain>
    </source>
</reference>
<dbReference type="InterPro" id="IPR000031">
    <property type="entry name" value="PurE_dom"/>
</dbReference>
<feature type="binding site" evidence="3 5">
    <location>
        <position position="14"/>
    </location>
    <ligand>
        <name>substrate</name>
    </ligand>
</feature>
<comment type="similarity">
    <text evidence="3">Belongs to the AIR carboxylase family. Class I subfamily.</text>
</comment>
<evidence type="ECO:0000256" key="2">
    <source>
        <dbReference type="ARBA" id="ARBA00023235"/>
    </source>
</evidence>
<evidence type="ECO:0000313" key="7">
    <source>
        <dbReference type="EMBL" id="MCE7511256.1"/>
    </source>
</evidence>
<organism evidence="7 8">
    <name type="scientific">Alloalcanivorax xenomutans</name>
    <dbReference type="NCBI Taxonomy" id="1094342"/>
    <lineage>
        <taxon>Bacteria</taxon>
        <taxon>Pseudomonadati</taxon>
        <taxon>Pseudomonadota</taxon>
        <taxon>Gammaproteobacteria</taxon>
        <taxon>Oceanospirillales</taxon>
        <taxon>Alcanivoracaceae</taxon>
        <taxon>Alloalcanivorax</taxon>
    </lineage>
</organism>
<dbReference type="Pfam" id="PF00731">
    <property type="entry name" value="AIRC"/>
    <property type="match status" value="1"/>
</dbReference>
<dbReference type="SMART" id="SM01001">
    <property type="entry name" value="AIRC"/>
    <property type="match status" value="1"/>
</dbReference>
<accession>A0A9Q3W8L7</accession>
<dbReference type="RefSeq" id="WP_026948870.1">
    <property type="nucleotide sequence ID" value="NZ_CBDDTQ010000003.1"/>
</dbReference>
<comment type="pathway">
    <text evidence="3 4">Purine metabolism; IMP biosynthesis via de novo pathway; 5-amino-1-(5-phospho-D-ribosyl)imidazole-4-carboxylate from 5-amino-1-(5-phospho-D-ribosyl)imidazole (N5-CAIR route): step 2/2.</text>
</comment>
<dbReference type="PANTHER" id="PTHR23046">
    <property type="entry name" value="PHOSPHORIBOSYLAMINOIMIDAZOLE CARBOXYLASE CATALYTIC SUBUNIT"/>
    <property type="match status" value="1"/>
</dbReference>
<dbReference type="NCBIfam" id="TIGR01162">
    <property type="entry name" value="purE"/>
    <property type="match status" value="1"/>
</dbReference>
<dbReference type="GO" id="GO:0006189">
    <property type="term" value="P:'de novo' IMP biosynthetic process"/>
    <property type="evidence" value="ECO:0007669"/>
    <property type="project" value="UniProtKB-UniRule"/>
</dbReference>
<protein>
    <recommendedName>
        <fullName evidence="3 4">N5-carboxyaminoimidazole ribonucleotide mutase</fullName>
        <shortName evidence="3 4">N5-CAIR mutase</shortName>
        <ecNumber evidence="3 4">5.4.99.18</ecNumber>
    </recommendedName>
    <alternativeName>
        <fullName evidence="3">5-(carboxyamino)imidazole ribonucleotide mutase</fullName>
    </alternativeName>
</protein>
<evidence type="ECO:0000259" key="6">
    <source>
        <dbReference type="SMART" id="SM01001"/>
    </source>
</evidence>
<feature type="binding site" evidence="3 5">
    <location>
        <position position="11"/>
    </location>
    <ligand>
        <name>substrate</name>
    </ligand>
</feature>
<evidence type="ECO:0000313" key="8">
    <source>
        <dbReference type="Proteomes" id="UP001107961"/>
    </source>
</evidence>
<evidence type="ECO:0000256" key="3">
    <source>
        <dbReference type="HAMAP-Rule" id="MF_01929"/>
    </source>
</evidence>
<evidence type="ECO:0000256" key="1">
    <source>
        <dbReference type="ARBA" id="ARBA00022755"/>
    </source>
</evidence>
<evidence type="ECO:0000256" key="4">
    <source>
        <dbReference type="PIRNR" id="PIRNR001338"/>
    </source>
</evidence>
<dbReference type="InterPro" id="IPR033747">
    <property type="entry name" value="PurE_ClassI"/>
</dbReference>
<dbReference type="AlphaFoldDB" id="A0A9Q3W8L7"/>